<sequence precursor="true">MKGLKKIILFMALIALVFSSTACTAQKSSEVKTYLGTGEGIHGSIEVEVSLQDKKITDIKVLKQNETPDLGGAAITKLIEDMLKYQSIAIDTVSGATLSSNGLIAAVTKALEQAGVNLADYQKKPEKNQAANKTINKETEVVIIGGGGSGLAAAVSAHQNGAKVLVLEKMPNVGGNTLISGAAYNAVDPKRQGAAGIEDSIEKHYTHTYEGGDKLGKPELVRTLVENAYPTLEWLESLGMKYEDTIETIVGSLWARGHIPVEPLGTGYVNAYMNYIKQHSDEIEIITHAKATDLIVEDGRITGVNAEGENGKIVAKASKGVIIATGGFSANVEMRESYNTIWPSLKNLKTTNQPGATGDGIVMAEKVGANLIGMEYIQLHPTGDPKTGGLDGNVARDIEDNIFVNKNGQRFVDEGSRRDVMSKAILEQEGATMWVIVDKHSYPEGSDDSEFFGSIDSLIAEGRAYKADTLEELAQMMGINPENLVKTVAEFNKHVESKTKDQFGRTLYRNKIDTAPFYGGARVPVVHHTMGGIEINKDAQVLDKDGKIIPGLYASGEVTGGVHGSNRLGGNAMADINVFGKIAGASAAKN</sequence>
<dbReference type="SMART" id="SM00900">
    <property type="entry name" value="FMN_bind"/>
    <property type="match status" value="1"/>
</dbReference>
<dbReference type="GO" id="GO:0033765">
    <property type="term" value="F:steroid dehydrogenase activity, acting on the CH-CH group of donors"/>
    <property type="evidence" value="ECO:0007669"/>
    <property type="project" value="UniProtKB-ARBA"/>
</dbReference>
<proteinExistence type="inferred from homology"/>
<dbReference type="Proteomes" id="UP000006053">
    <property type="component" value="Chromosome"/>
</dbReference>
<protein>
    <recommendedName>
        <fullName evidence="3 8">Urocanate reductase</fullName>
        <ecNumber evidence="2 8">1.3.99.33</ecNumber>
    </recommendedName>
</protein>
<feature type="chain" id="PRO_5039752709" description="Urocanate reductase" evidence="8">
    <location>
        <begin position="25"/>
        <end position="590"/>
    </location>
</feature>
<dbReference type="AlphaFoldDB" id="I4A495"/>
<accession>I4A495</accession>
<reference evidence="11" key="1">
    <citation type="submission" date="2012-06" db="EMBL/GenBank/DDBJ databases">
        <title>Complete sequence of Desulfitobacterium dehalogenans ATCC 51507.</title>
        <authorList>
            <person name="Lucas S."/>
            <person name="Han J."/>
            <person name="Lapidus A."/>
            <person name="Cheng J.-F."/>
            <person name="Goodwin L."/>
            <person name="Pitluck S."/>
            <person name="Peters L."/>
            <person name="Ovchinnikova G."/>
            <person name="Teshima H."/>
            <person name="Detter J.C."/>
            <person name="Han C."/>
            <person name="Tapia R."/>
            <person name="Land M."/>
            <person name="Hauser L."/>
            <person name="Kyrpides N."/>
            <person name="Ivanova N."/>
            <person name="Pagani I."/>
            <person name="Kruse T."/>
            <person name="de Vos W.M."/>
            <person name="Smidt H."/>
            <person name="Woyke T."/>
        </authorList>
    </citation>
    <scope>NUCLEOTIDE SEQUENCE [LARGE SCALE GENOMIC DNA]</scope>
    <source>
        <strain evidence="11">ATCC 51507 / DSM 9161 / JW/IU-DC1</strain>
    </source>
</reference>
<dbReference type="EMBL" id="CP003348">
    <property type="protein sequence ID" value="AFL98779.1"/>
    <property type="molecule type" value="Genomic_DNA"/>
</dbReference>
<dbReference type="InterPro" id="IPR050315">
    <property type="entry name" value="FAD-oxidoreductase_2"/>
</dbReference>
<evidence type="ECO:0000256" key="4">
    <source>
        <dbReference type="ARBA" id="ARBA00022630"/>
    </source>
</evidence>
<dbReference type="InterPro" id="IPR003953">
    <property type="entry name" value="FAD-dep_OxRdtase_2_FAD-bd"/>
</dbReference>
<dbReference type="Gene3D" id="3.90.700.10">
    <property type="entry name" value="Succinate dehydrogenase/fumarate reductase flavoprotein, catalytic domain"/>
    <property type="match status" value="1"/>
</dbReference>
<dbReference type="SUPFAM" id="SSF51905">
    <property type="entry name" value="FAD/NAD(P)-binding domain"/>
    <property type="match status" value="1"/>
</dbReference>
<evidence type="ECO:0000256" key="5">
    <source>
        <dbReference type="ARBA" id="ARBA00022827"/>
    </source>
</evidence>
<keyword evidence="4 8" id="KW-0285">Flavoprotein</keyword>
<dbReference type="eggNOG" id="COG1053">
    <property type="taxonomic scope" value="Bacteria"/>
</dbReference>
<dbReference type="PANTHER" id="PTHR43400">
    <property type="entry name" value="FUMARATE REDUCTASE"/>
    <property type="match status" value="1"/>
</dbReference>
<dbReference type="SUPFAM" id="SSF56425">
    <property type="entry name" value="Succinate dehydrogenase/fumarate reductase flavoprotein, catalytic domain"/>
    <property type="match status" value="1"/>
</dbReference>
<evidence type="ECO:0000256" key="1">
    <source>
        <dbReference type="ARBA" id="ARBA00008040"/>
    </source>
</evidence>
<dbReference type="Pfam" id="PF04205">
    <property type="entry name" value="FMN_bind"/>
    <property type="match status" value="1"/>
</dbReference>
<dbReference type="RefSeq" id="WP_014792276.1">
    <property type="nucleotide sequence ID" value="NC_018017.1"/>
</dbReference>
<evidence type="ECO:0000256" key="8">
    <source>
        <dbReference type="RuleBase" id="RU366062"/>
    </source>
</evidence>
<comment type="cofactor">
    <cofactor evidence="8">
        <name>FMN</name>
        <dbReference type="ChEBI" id="CHEBI:58210"/>
    </cofactor>
    <text evidence="8">Binds 1 or 2 FMN covalently per subunit.</text>
</comment>
<dbReference type="GO" id="GO:0010181">
    <property type="term" value="F:FMN binding"/>
    <property type="evidence" value="ECO:0007669"/>
    <property type="project" value="InterPro"/>
</dbReference>
<evidence type="ECO:0000313" key="10">
    <source>
        <dbReference type="EMBL" id="AFL98779.1"/>
    </source>
</evidence>
<comment type="catalytic activity">
    <reaction evidence="7 8">
        <text>dihydrourocanate + A = urocanate + AH2</text>
        <dbReference type="Rhea" id="RHEA:36059"/>
        <dbReference type="ChEBI" id="CHEBI:13193"/>
        <dbReference type="ChEBI" id="CHEBI:17499"/>
        <dbReference type="ChEBI" id="CHEBI:27247"/>
        <dbReference type="ChEBI" id="CHEBI:72991"/>
        <dbReference type="EC" id="1.3.99.33"/>
    </reaction>
</comment>
<dbReference type="PANTHER" id="PTHR43400:SF7">
    <property type="entry name" value="FAD-DEPENDENT OXIDOREDUCTASE 2 FAD BINDING DOMAIN-CONTAINING PROTEIN"/>
    <property type="match status" value="1"/>
</dbReference>
<dbReference type="EC" id="1.3.99.33" evidence="2 8"/>
<evidence type="ECO:0000259" key="9">
    <source>
        <dbReference type="SMART" id="SM00900"/>
    </source>
</evidence>
<evidence type="ECO:0000313" key="11">
    <source>
        <dbReference type="Proteomes" id="UP000006053"/>
    </source>
</evidence>
<feature type="domain" description="FMN-binding" evidence="9">
    <location>
        <begin position="40"/>
        <end position="114"/>
    </location>
</feature>
<dbReference type="InterPro" id="IPR007329">
    <property type="entry name" value="FMN-bd"/>
</dbReference>
<evidence type="ECO:0000256" key="3">
    <source>
        <dbReference type="ARBA" id="ARBA00015872"/>
    </source>
</evidence>
<feature type="signal peptide" evidence="8">
    <location>
        <begin position="1"/>
        <end position="24"/>
    </location>
</feature>
<dbReference type="InterPro" id="IPR036188">
    <property type="entry name" value="FAD/NAD-bd_sf"/>
</dbReference>
<organism evidence="10 11">
    <name type="scientific">Desulfitobacterium dehalogenans (strain ATCC 51507 / DSM 9161 / JW/IU-DC1)</name>
    <dbReference type="NCBI Taxonomy" id="756499"/>
    <lineage>
        <taxon>Bacteria</taxon>
        <taxon>Bacillati</taxon>
        <taxon>Bacillota</taxon>
        <taxon>Clostridia</taxon>
        <taxon>Eubacteriales</taxon>
        <taxon>Desulfitobacteriaceae</taxon>
        <taxon>Desulfitobacterium</taxon>
    </lineage>
</organism>
<dbReference type="NCBIfam" id="TIGR01813">
    <property type="entry name" value="flavo_cyto_c"/>
    <property type="match status" value="1"/>
</dbReference>
<gene>
    <name evidence="10" type="ordered locus">Desde_0309</name>
</gene>
<keyword evidence="8" id="KW-0732">Signal</keyword>
<comment type="similarity">
    <text evidence="1 8">Belongs to the FAD-dependent oxidoreductase 2 family. FRD/SDH subfamily.</text>
</comment>
<evidence type="ECO:0000256" key="7">
    <source>
        <dbReference type="ARBA" id="ARBA00049922"/>
    </source>
</evidence>
<keyword evidence="11" id="KW-1185">Reference proteome</keyword>
<keyword evidence="6 8" id="KW-0560">Oxidoreductase</keyword>
<dbReference type="KEGG" id="ddh:Desde_0309"/>
<name>I4A495_DESDJ</name>
<evidence type="ECO:0000256" key="2">
    <source>
        <dbReference type="ARBA" id="ARBA00013137"/>
    </source>
</evidence>
<evidence type="ECO:0000256" key="6">
    <source>
        <dbReference type="ARBA" id="ARBA00023002"/>
    </source>
</evidence>
<dbReference type="InterPro" id="IPR027477">
    <property type="entry name" value="Succ_DH/fumarate_Rdtase_cat_sf"/>
</dbReference>
<dbReference type="GO" id="GO:0016020">
    <property type="term" value="C:membrane"/>
    <property type="evidence" value="ECO:0007669"/>
    <property type="project" value="InterPro"/>
</dbReference>
<dbReference type="InterPro" id="IPR010960">
    <property type="entry name" value="Flavocytochrome_c"/>
</dbReference>
<dbReference type="Pfam" id="PF00890">
    <property type="entry name" value="FAD_binding_2"/>
    <property type="match status" value="1"/>
</dbReference>
<reference evidence="10 11" key="2">
    <citation type="journal article" date="2015" name="J. Bacteriol.">
        <title>Genomic, proteomic, and biochemical analysis of the organohalide respiratory pathway in Desulfitobacterium dehalogenans.</title>
        <authorList>
            <person name="Kruse T."/>
            <person name="van de Pas B.A."/>
            <person name="Atteia A."/>
            <person name="Krab K."/>
            <person name="Hagen W.R."/>
            <person name="Goodwin L."/>
            <person name="Chain P."/>
            <person name="Boeren S."/>
            <person name="Maphosa F."/>
            <person name="Schraa G."/>
            <person name="de Vos W.M."/>
            <person name="van der Oost J."/>
            <person name="Smidt H."/>
            <person name="Stams A.J."/>
        </authorList>
    </citation>
    <scope>NUCLEOTIDE SEQUENCE [LARGE SCALE GENOMIC DNA]</scope>
    <source>
        <strain evidence="11">ATCC 51507 / DSM 9161 / JW/IU-DC1</strain>
    </source>
</reference>
<dbReference type="PROSITE" id="PS51257">
    <property type="entry name" value="PROKAR_LIPOPROTEIN"/>
    <property type="match status" value="1"/>
</dbReference>
<dbReference type="Gene3D" id="3.50.50.60">
    <property type="entry name" value="FAD/NAD(P)-binding domain"/>
    <property type="match status" value="1"/>
</dbReference>
<dbReference type="HOGENOM" id="CLU_011398_4_0_9"/>
<dbReference type="STRING" id="756499.Desde_0309"/>
<dbReference type="Gene3D" id="3.90.1010.20">
    <property type="match status" value="1"/>
</dbReference>
<keyword evidence="5 8" id="KW-0274">FAD</keyword>
<comment type="cofactor">
    <cofactor evidence="8">
        <name>FAD</name>
        <dbReference type="ChEBI" id="CHEBI:57692"/>
    </cofactor>
    <text evidence="8">Binds 1 FAD per subunit.</text>
</comment>